<comment type="caution">
    <text evidence="3">The sequence shown here is derived from an EMBL/GenBank/DDBJ whole genome shotgun (WGS) entry which is preliminary data.</text>
</comment>
<feature type="domain" description="NAD(P)-binding" evidence="2">
    <location>
        <begin position="9"/>
        <end position="171"/>
    </location>
</feature>
<evidence type="ECO:0000259" key="2">
    <source>
        <dbReference type="Pfam" id="PF13460"/>
    </source>
</evidence>
<dbReference type="PANTHER" id="PTHR42748">
    <property type="entry name" value="NITROGEN METABOLITE REPRESSION PROTEIN NMRA FAMILY MEMBER"/>
    <property type="match status" value="1"/>
</dbReference>
<evidence type="ECO:0000256" key="1">
    <source>
        <dbReference type="ARBA" id="ARBA00022857"/>
    </source>
</evidence>
<dbReference type="InterPro" id="IPR016040">
    <property type="entry name" value="NAD(P)-bd_dom"/>
</dbReference>
<dbReference type="RefSeq" id="WP_123685688.1">
    <property type="nucleotide sequence ID" value="NZ_RKHY01000001.1"/>
</dbReference>
<dbReference type="AlphaFoldDB" id="A0A3N2H5N5"/>
<keyword evidence="1" id="KW-0521">NADP</keyword>
<keyword evidence="4" id="KW-1185">Reference proteome</keyword>
<dbReference type="PANTHER" id="PTHR42748:SF3">
    <property type="entry name" value="BLL4366 PROTEIN"/>
    <property type="match status" value="1"/>
</dbReference>
<dbReference type="Gene3D" id="3.40.50.720">
    <property type="entry name" value="NAD(P)-binding Rossmann-like Domain"/>
    <property type="match status" value="1"/>
</dbReference>
<evidence type="ECO:0000313" key="3">
    <source>
        <dbReference type="EMBL" id="ROS43415.1"/>
    </source>
</evidence>
<name>A0A3N2H5N5_9PSEU</name>
<gene>
    <name evidence="3" type="ORF">EDD35_5829</name>
</gene>
<protein>
    <submittedName>
        <fullName evidence="3">Uncharacterized protein YbjT (DUF2867 family)</fullName>
    </submittedName>
</protein>
<dbReference type="InterPro" id="IPR036291">
    <property type="entry name" value="NAD(P)-bd_dom_sf"/>
</dbReference>
<proteinExistence type="predicted"/>
<accession>A0A3N2H5N5</accession>
<dbReference type="Pfam" id="PF13460">
    <property type="entry name" value="NAD_binding_10"/>
    <property type="match status" value="1"/>
</dbReference>
<sequence>MKIAVIGTGLIGSQVVDRLVAAGHDAAGHSRATGVDLLTGEGLDQAVRGAEVVVDVTNSPTFDEASIDFFRTSVTNLLAAAHAAGARHVVALSIVGVDQVPDVAYYRAKTVQEDLVKAGPIPYTIVRATQFMEFVPAVLDFTTDGDVVRLPSTPIQPISSAEVAAAVAEAATGAPLGGTRDVGGPEVFPLDELGRITLAATGDGRRVVTDETAGLFAAVKGDVLTGGRPATTRYRDWLQSR</sequence>
<dbReference type="InterPro" id="IPR051164">
    <property type="entry name" value="NmrA-like_oxidored"/>
</dbReference>
<dbReference type="EMBL" id="RKHY01000001">
    <property type="protein sequence ID" value="ROS43415.1"/>
    <property type="molecule type" value="Genomic_DNA"/>
</dbReference>
<dbReference type="GeneID" id="301847108"/>
<dbReference type="SUPFAM" id="SSF51735">
    <property type="entry name" value="NAD(P)-binding Rossmann-fold domains"/>
    <property type="match status" value="1"/>
</dbReference>
<organism evidence="3 4">
    <name type="scientific">Amycolatopsis thermoflava</name>
    <dbReference type="NCBI Taxonomy" id="84480"/>
    <lineage>
        <taxon>Bacteria</taxon>
        <taxon>Bacillati</taxon>
        <taxon>Actinomycetota</taxon>
        <taxon>Actinomycetes</taxon>
        <taxon>Pseudonocardiales</taxon>
        <taxon>Pseudonocardiaceae</taxon>
        <taxon>Amycolatopsis</taxon>
        <taxon>Amycolatopsis methanolica group</taxon>
    </lineage>
</organism>
<reference evidence="3 4" key="1">
    <citation type="submission" date="2018-11" db="EMBL/GenBank/DDBJ databases">
        <title>Sequencing the genomes of 1000 actinobacteria strains.</title>
        <authorList>
            <person name="Klenk H.-P."/>
        </authorList>
    </citation>
    <scope>NUCLEOTIDE SEQUENCE [LARGE SCALE GENOMIC DNA]</scope>
    <source>
        <strain evidence="3 4">DSM 44348</strain>
    </source>
</reference>
<evidence type="ECO:0000313" key="4">
    <source>
        <dbReference type="Proteomes" id="UP000274843"/>
    </source>
</evidence>
<dbReference type="Proteomes" id="UP000274843">
    <property type="component" value="Unassembled WGS sequence"/>
</dbReference>